<gene>
    <name evidence="3" type="ORF">DUNSADRAFT_908</name>
</gene>
<feature type="region of interest" description="Disordered" evidence="2">
    <location>
        <begin position="1"/>
        <end position="127"/>
    </location>
</feature>
<sequence>MVGKGKHRVKKDKHRQSLGEQIDDPVQPSTSRERPEKRKRAAEEETEEQQMLSAKLSGRILKAAREQQQQVEDEEAEEQMAKLSGGRVQMGSGALSSALRQQQASSSRAADSDADSDEEDEYDMELRARAARAAAGRAAGSTGRTLEDEERFQYVRGLGGEDGEDDEGDDLGPEEEAALAAFMAPGAENHKQASLGDIIFEKLREKQREKGLDYVLPTEGEEADMTPPGLDEKVIEGLLLPLRASRTCTLHEAQCIGSYLAFVLENIPAQGLLLPLCASRTCTLREAVIFSAVLRRTSIPVLHSAAALLRMAELEYCGTTSFFMRVLLDKKYALPYRVIDSLVDHFVRFADDERDMPVVWHQTLLCFIQRYKDEIRPEDKAALRKLCSEQSHYLVTPEVYRELDHSRAGRGGSGAAAASGAGPSAGVRASGADAMQARSHLAGVIGKNVSENVSNMPPVMIMEDD</sequence>
<dbReference type="Pfam" id="PF05291">
    <property type="entry name" value="Bystin"/>
    <property type="match status" value="1"/>
</dbReference>
<evidence type="ECO:0000256" key="1">
    <source>
        <dbReference type="ARBA" id="ARBA00007114"/>
    </source>
</evidence>
<accession>A0ABQ7H8P9</accession>
<name>A0ABQ7H8P9_DUNSA</name>
<feature type="compositionally biased region" description="Low complexity" evidence="2">
    <location>
        <begin position="415"/>
        <end position="432"/>
    </location>
</feature>
<dbReference type="PANTHER" id="PTHR12821:SF0">
    <property type="entry name" value="BYSTIN"/>
    <property type="match status" value="1"/>
</dbReference>
<feature type="compositionally biased region" description="Basic residues" evidence="2">
    <location>
        <begin position="1"/>
        <end position="16"/>
    </location>
</feature>
<keyword evidence="4" id="KW-1185">Reference proteome</keyword>
<evidence type="ECO:0000313" key="3">
    <source>
        <dbReference type="EMBL" id="KAF5843232.1"/>
    </source>
</evidence>
<comment type="caution">
    <text evidence="3">The sequence shown here is derived from an EMBL/GenBank/DDBJ whole genome shotgun (WGS) entry which is preliminary data.</text>
</comment>
<feature type="compositionally biased region" description="Acidic residues" evidence="2">
    <location>
        <begin position="112"/>
        <end position="123"/>
    </location>
</feature>
<evidence type="ECO:0000313" key="4">
    <source>
        <dbReference type="Proteomes" id="UP000815325"/>
    </source>
</evidence>
<comment type="similarity">
    <text evidence="1">Belongs to the bystin family.</text>
</comment>
<protein>
    <submittedName>
        <fullName evidence="3">Bystin-domain-containing protein</fullName>
    </submittedName>
</protein>
<evidence type="ECO:0000256" key="2">
    <source>
        <dbReference type="SAM" id="MobiDB-lite"/>
    </source>
</evidence>
<dbReference type="InterPro" id="IPR007955">
    <property type="entry name" value="Bystin"/>
</dbReference>
<proteinExistence type="inferred from homology"/>
<feature type="compositionally biased region" description="Low complexity" evidence="2">
    <location>
        <begin position="94"/>
        <end position="109"/>
    </location>
</feature>
<dbReference type="PANTHER" id="PTHR12821">
    <property type="entry name" value="BYSTIN"/>
    <property type="match status" value="1"/>
</dbReference>
<dbReference type="EMBL" id="MU069446">
    <property type="protein sequence ID" value="KAF5843232.1"/>
    <property type="molecule type" value="Genomic_DNA"/>
</dbReference>
<organism evidence="3 4">
    <name type="scientific">Dunaliella salina</name>
    <name type="common">Green alga</name>
    <name type="synonym">Protococcus salinus</name>
    <dbReference type="NCBI Taxonomy" id="3046"/>
    <lineage>
        <taxon>Eukaryota</taxon>
        <taxon>Viridiplantae</taxon>
        <taxon>Chlorophyta</taxon>
        <taxon>core chlorophytes</taxon>
        <taxon>Chlorophyceae</taxon>
        <taxon>CS clade</taxon>
        <taxon>Chlamydomonadales</taxon>
        <taxon>Dunaliellaceae</taxon>
        <taxon>Dunaliella</taxon>
    </lineage>
</organism>
<feature type="region of interest" description="Disordered" evidence="2">
    <location>
        <begin position="411"/>
        <end position="432"/>
    </location>
</feature>
<reference evidence="3" key="1">
    <citation type="submission" date="2017-08" db="EMBL/GenBank/DDBJ databases">
        <authorList>
            <person name="Polle J.E."/>
            <person name="Barry K."/>
            <person name="Cushman J."/>
            <person name="Schmutz J."/>
            <person name="Tran D."/>
            <person name="Hathwaick L.T."/>
            <person name="Yim W.C."/>
            <person name="Jenkins J."/>
            <person name="Mckie-Krisberg Z.M."/>
            <person name="Prochnik S."/>
            <person name="Lindquist E."/>
            <person name="Dockter R.B."/>
            <person name="Adam C."/>
            <person name="Molina H."/>
            <person name="Bunkerborg J."/>
            <person name="Jin E."/>
            <person name="Buchheim M."/>
            <person name="Magnuson J."/>
        </authorList>
    </citation>
    <scope>NUCLEOTIDE SEQUENCE</scope>
    <source>
        <strain evidence="3">CCAP 19/18</strain>
    </source>
</reference>
<dbReference type="Proteomes" id="UP000815325">
    <property type="component" value="Unassembled WGS sequence"/>
</dbReference>